<evidence type="ECO:0000313" key="2">
    <source>
        <dbReference type="Proteomes" id="UP000269945"/>
    </source>
</evidence>
<accession>A0A9X9Q8Y5</accession>
<organism evidence="1 2">
    <name type="scientific">Gulo gulo</name>
    <name type="common">Wolverine</name>
    <name type="synonym">Gluton</name>
    <dbReference type="NCBI Taxonomy" id="48420"/>
    <lineage>
        <taxon>Eukaryota</taxon>
        <taxon>Metazoa</taxon>
        <taxon>Chordata</taxon>
        <taxon>Craniata</taxon>
        <taxon>Vertebrata</taxon>
        <taxon>Euteleostomi</taxon>
        <taxon>Mammalia</taxon>
        <taxon>Eutheria</taxon>
        <taxon>Laurasiatheria</taxon>
        <taxon>Carnivora</taxon>
        <taxon>Caniformia</taxon>
        <taxon>Musteloidea</taxon>
        <taxon>Mustelidae</taxon>
        <taxon>Guloninae</taxon>
        <taxon>Gulo</taxon>
    </lineage>
</organism>
<dbReference type="Proteomes" id="UP000269945">
    <property type="component" value="Unassembled WGS sequence"/>
</dbReference>
<gene>
    <name evidence="1" type="ORF">BN2614_LOCUS1</name>
</gene>
<feature type="non-terminal residue" evidence="1">
    <location>
        <position position="159"/>
    </location>
</feature>
<protein>
    <submittedName>
        <fullName evidence="1">Uncharacterized protein</fullName>
    </submittedName>
</protein>
<keyword evidence="2" id="KW-1185">Reference proteome</keyword>
<reference evidence="1 2" key="1">
    <citation type="submission" date="2018-10" db="EMBL/GenBank/DDBJ databases">
        <authorList>
            <person name="Ekblom R."/>
            <person name="Jareborg N."/>
        </authorList>
    </citation>
    <scope>NUCLEOTIDE SEQUENCE [LARGE SCALE GENOMIC DNA]</scope>
    <source>
        <tissue evidence="1">Muscle</tissue>
    </source>
</reference>
<name>A0A9X9Q8Y5_GULGU</name>
<dbReference type="InterPro" id="IPR036053">
    <property type="entry name" value="PABP-dom"/>
</dbReference>
<dbReference type="EMBL" id="CYRY02044827">
    <property type="protein sequence ID" value="VCX40000.1"/>
    <property type="molecule type" value="Genomic_DNA"/>
</dbReference>
<dbReference type="AlphaFoldDB" id="A0A9X9Q8Y5"/>
<dbReference type="SUPFAM" id="SSF63570">
    <property type="entry name" value="PABC (PABP) domain"/>
    <property type="match status" value="1"/>
</dbReference>
<sequence length="159" mass="16497">GSPFPFPSSPWNLQGAVGLSDCPAPPTFLSVFSVPQATYPPGASVVRPPAMLRRPPAQVGDVRQASTQVPPLVPHTQRVAHIGTQTTGASGAGYSTPSGPLLTHKYSAATHNPGVEEPAVRIPGQEPLTASMLAAAPLHEQKQMIGEWLVPLPWSGSSG</sequence>
<dbReference type="Gene3D" id="1.10.1900.10">
    <property type="entry name" value="c-terminal domain of poly(a) binding protein"/>
    <property type="match status" value="1"/>
</dbReference>
<dbReference type="GO" id="GO:0003723">
    <property type="term" value="F:RNA binding"/>
    <property type="evidence" value="ECO:0007669"/>
    <property type="project" value="InterPro"/>
</dbReference>
<comment type="caution">
    <text evidence="1">The sequence shown here is derived from an EMBL/GenBank/DDBJ whole genome shotgun (WGS) entry which is preliminary data.</text>
</comment>
<evidence type="ECO:0000313" key="1">
    <source>
        <dbReference type="EMBL" id="VCX40000.1"/>
    </source>
</evidence>
<proteinExistence type="predicted"/>